<keyword evidence="1" id="KW-0812">Transmembrane</keyword>
<evidence type="ECO:0000313" key="2">
    <source>
        <dbReference type="EMBL" id="NYE05680.1"/>
    </source>
</evidence>
<dbReference type="InterPro" id="IPR011989">
    <property type="entry name" value="ARM-like"/>
</dbReference>
<organism evidence="2 3">
    <name type="scientific">Neobacillus niacini</name>
    <dbReference type="NCBI Taxonomy" id="86668"/>
    <lineage>
        <taxon>Bacteria</taxon>
        <taxon>Bacillati</taxon>
        <taxon>Bacillota</taxon>
        <taxon>Bacilli</taxon>
        <taxon>Bacillales</taxon>
        <taxon>Bacillaceae</taxon>
        <taxon>Neobacillus</taxon>
    </lineage>
</organism>
<accession>A0A852TA68</accession>
<dbReference type="AlphaFoldDB" id="A0A852TA68"/>
<dbReference type="SUPFAM" id="SSF48371">
    <property type="entry name" value="ARM repeat"/>
    <property type="match status" value="1"/>
</dbReference>
<sequence>MINQDILFLAIITLSLMCLLFLLLLYLTIRKAKEIKKRREIEDYKNKINTQIFSIIAEGKRYRGIGCETSIKQKAMEELLSRYVKILEGEDEKKRLSDLASHCLQGYYRKRLKSKKWSHRMNALYHIEDFYMIKLLDEVVILSKKKNITHQEMIHVLRILATFQYNGFQEVLYYHDLSEYEYRSILMRLNHDLFDQFVLSFHKSTPPLQYAILDVISLKKAIEYRFFTENIFMSYKGEVKLRALKALAEIGYVSNIEPYLQLLYSSSWQERMVAAKLIGSIQEEKGIPRLIELLHDQIWWVRSQAGQSISQFPNGKAILQSVLETSKDTFARDMAWDWLHKGV</sequence>
<keyword evidence="1" id="KW-0472">Membrane</keyword>
<gene>
    <name evidence="2" type="ORF">F4694_002433</name>
</gene>
<name>A0A852TA68_9BACI</name>
<dbReference type="InterPro" id="IPR016024">
    <property type="entry name" value="ARM-type_fold"/>
</dbReference>
<keyword evidence="1" id="KW-1133">Transmembrane helix</keyword>
<feature type="transmembrane region" description="Helical" evidence="1">
    <location>
        <begin position="6"/>
        <end position="29"/>
    </location>
</feature>
<comment type="caution">
    <text evidence="2">The sequence shown here is derived from an EMBL/GenBank/DDBJ whole genome shotgun (WGS) entry which is preliminary data.</text>
</comment>
<dbReference type="EMBL" id="JACCBX010000004">
    <property type="protein sequence ID" value="NYE05680.1"/>
    <property type="molecule type" value="Genomic_DNA"/>
</dbReference>
<reference evidence="3" key="2">
    <citation type="submission" date="2020-08" db="EMBL/GenBank/DDBJ databases">
        <title>The Agave Microbiome: Exploring the role of microbial communities in plant adaptations to desert environments.</title>
        <authorList>
            <person name="Partida-Martinez L.P."/>
        </authorList>
    </citation>
    <scope>NUCLEOTIDE SEQUENCE [LARGE SCALE GENOMIC DNA]</scope>
    <source>
        <strain evidence="3">AT2.8</strain>
    </source>
</reference>
<proteinExistence type="predicted"/>
<dbReference type="Proteomes" id="UP000548423">
    <property type="component" value="Unassembled WGS sequence"/>
</dbReference>
<reference evidence="3" key="1">
    <citation type="submission" date="2020-07" db="EMBL/GenBank/DDBJ databases">
        <authorList>
            <person name="Partida-Martinez L."/>
            <person name="Huntemann M."/>
            <person name="Clum A."/>
            <person name="Wang J."/>
            <person name="Palaniappan K."/>
            <person name="Ritter S."/>
            <person name="Chen I.-M."/>
            <person name="Stamatis D."/>
            <person name="Reddy T."/>
            <person name="O'Malley R."/>
            <person name="Daum C."/>
            <person name="Shapiro N."/>
            <person name="Ivanova N."/>
            <person name="Kyrpides N."/>
            <person name="Woyke T."/>
        </authorList>
    </citation>
    <scope>NUCLEOTIDE SEQUENCE [LARGE SCALE GENOMIC DNA]</scope>
    <source>
        <strain evidence="3">AT2.8</strain>
    </source>
</reference>
<dbReference type="Pfam" id="PF13646">
    <property type="entry name" value="HEAT_2"/>
    <property type="match status" value="1"/>
</dbReference>
<protein>
    <recommendedName>
        <fullName evidence="4">HEAT repeat domain-containing protein</fullName>
    </recommendedName>
</protein>
<dbReference type="Gene3D" id="1.25.10.10">
    <property type="entry name" value="Leucine-rich Repeat Variant"/>
    <property type="match status" value="1"/>
</dbReference>
<evidence type="ECO:0000256" key="1">
    <source>
        <dbReference type="SAM" id="Phobius"/>
    </source>
</evidence>
<evidence type="ECO:0008006" key="4">
    <source>
        <dbReference type="Google" id="ProtNLM"/>
    </source>
</evidence>
<evidence type="ECO:0000313" key="3">
    <source>
        <dbReference type="Proteomes" id="UP000548423"/>
    </source>
</evidence>